<dbReference type="GO" id="GO:0008677">
    <property type="term" value="F:2-dehydropantoate 2-reductase activity"/>
    <property type="evidence" value="ECO:0007669"/>
    <property type="project" value="UniProtKB-EC"/>
</dbReference>
<keyword evidence="10" id="KW-0812">Transmembrane</keyword>
<proteinExistence type="inferred from homology"/>
<dbReference type="NCBIfam" id="TIGR00745">
    <property type="entry name" value="apbA_panE"/>
    <property type="match status" value="1"/>
</dbReference>
<evidence type="ECO:0000256" key="6">
    <source>
        <dbReference type="ARBA" id="ARBA00023002"/>
    </source>
</evidence>
<gene>
    <name evidence="13" type="ORF">PQO05_16470</name>
</gene>
<evidence type="ECO:0000313" key="14">
    <source>
        <dbReference type="Proteomes" id="UP001216139"/>
    </source>
</evidence>
<dbReference type="RefSeq" id="WP_273628476.1">
    <property type="nucleotide sequence ID" value="NZ_CP117167.1"/>
</dbReference>
<feature type="transmembrane region" description="Helical" evidence="10">
    <location>
        <begin position="6"/>
        <end position="24"/>
    </location>
</feature>
<reference evidence="13 14" key="1">
    <citation type="submission" date="2023-02" db="EMBL/GenBank/DDBJ databases">
        <title>Genome sequence of Mucilaginibacter jinjuensis strain KACC 16571.</title>
        <authorList>
            <person name="Kim S."/>
            <person name="Heo J."/>
            <person name="Kwon S.-W."/>
        </authorList>
    </citation>
    <scope>NUCLEOTIDE SEQUENCE [LARGE SCALE GENOMIC DNA]</scope>
    <source>
        <strain evidence="13 14">KACC 16571</strain>
    </source>
</reference>
<keyword evidence="10" id="KW-0472">Membrane</keyword>
<dbReference type="Pfam" id="PF02558">
    <property type="entry name" value="ApbA"/>
    <property type="match status" value="1"/>
</dbReference>
<organism evidence="13 14">
    <name type="scientific">Mucilaginibacter jinjuensis</name>
    <dbReference type="NCBI Taxonomy" id="1176721"/>
    <lineage>
        <taxon>Bacteria</taxon>
        <taxon>Pseudomonadati</taxon>
        <taxon>Bacteroidota</taxon>
        <taxon>Sphingobacteriia</taxon>
        <taxon>Sphingobacteriales</taxon>
        <taxon>Sphingobacteriaceae</taxon>
        <taxon>Mucilaginibacter</taxon>
    </lineage>
</organism>
<dbReference type="InterPro" id="IPR003710">
    <property type="entry name" value="ApbA"/>
</dbReference>
<dbReference type="Gene3D" id="1.10.1040.10">
    <property type="entry name" value="N-(1-d-carboxylethyl)-l-norvaline Dehydrogenase, domain 2"/>
    <property type="match status" value="1"/>
</dbReference>
<evidence type="ECO:0000259" key="12">
    <source>
        <dbReference type="Pfam" id="PF08546"/>
    </source>
</evidence>
<dbReference type="EC" id="1.1.1.169" evidence="3 9"/>
<evidence type="ECO:0000256" key="2">
    <source>
        <dbReference type="ARBA" id="ARBA00007870"/>
    </source>
</evidence>
<evidence type="ECO:0000256" key="8">
    <source>
        <dbReference type="ARBA" id="ARBA00048793"/>
    </source>
</evidence>
<evidence type="ECO:0000256" key="3">
    <source>
        <dbReference type="ARBA" id="ARBA00013014"/>
    </source>
</evidence>
<keyword evidence="10" id="KW-1133">Transmembrane helix</keyword>
<comment type="catalytic activity">
    <reaction evidence="8 9">
        <text>(R)-pantoate + NADP(+) = 2-dehydropantoate + NADPH + H(+)</text>
        <dbReference type="Rhea" id="RHEA:16233"/>
        <dbReference type="ChEBI" id="CHEBI:11561"/>
        <dbReference type="ChEBI" id="CHEBI:15378"/>
        <dbReference type="ChEBI" id="CHEBI:15980"/>
        <dbReference type="ChEBI" id="CHEBI:57783"/>
        <dbReference type="ChEBI" id="CHEBI:58349"/>
        <dbReference type="EC" id="1.1.1.169"/>
    </reaction>
</comment>
<keyword evidence="14" id="KW-1185">Reference proteome</keyword>
<protein>
    <recommendedName>
        <fullName evidence="4 9">2-dehydropantoate 2-reductase</fullName>
        <ecNumber evidence="3 9">1.1.1.169</ecNumber>
    </recommendedName>
    <alternativeName>
        <fullName evidence="7 9">Ketopantoate reductase</fullName>
    </alternativeName>
</protein>
<evidence type="ECO:0000256" key="9">
    <source>
        <dbReference type="RuleBase" id="RU362068"/>
    </source>
</evidence>
<feature type="domain" description="Ketopantoate reductase N-terminal" evidence="11">
    <location>
        <begin position="5"/>
        <end position="140"/>
    </location>
</feature>
<dbReference type="Proteomes" id="UP001216139">
    <property type="component" value="Chromosome"/>
</dbReference>
<dbReference type="InterPro" id="IPR013752">
    <property type="entry name" value="KPA_reductase"/>
</dbReference>
<dbReference type="InterPro" id="IPR051402">
    <property type="entry name" value="KPR-Related"/>
</dbReference>
<name>A0ABY7T1Y0_9SPHI</name>
<dbReference type="SUPFAM" id="SSF48179">
    <property type="entry name" value="6-phosphogluconate dehydrogenase C-terminal domain-like"/>
    <property type="match status" value="1"/>
</dbReference>
<keyword evidence="6 9" id="KW-0560">Oxidoreductase</keyword>
<comment type="pathway">
    <text evidence="1 9">Cofactor biosynthesis; (R)-pantothenate biosynthesis; (R)-pantoate from 3-methyl-2-oxobutanoate: step 2/2.</text>
</comment>
<evidence type="ECO:0000256" key="7">
    <source>
        <dbReference type="ARBA" id="ARBA00032024"/>
    </source>
</evidence>
<dbReference type="InterPro" id="IPR013328">
    <property type="entry name" value="6PGD_dom2"/>
</dbReference>
<dbReference type="InterPro" id="IPR036291">
    <property type="entry name" value="NAD(P)-bd_dom_sf"/>
</dbReference>
<dbReference type="SUPFAM" id="SSF51735">
    <property type="entry name" value="NAD(P)-binding Rossmann-fold domains"/>
    <property type="match status" value="1"/>
</dbReference>
<accession>A0ABY7T1Y0</accession>
<dbReference type="InterPro" id="IPR008927">
    <property type="entry name" value="6-PGluconate_DH-like_C_sf"/>
</dbReference>
<evidence type="ECO:0000313" key="13">
    <source>
        <dbReference type="EMBL" id="WCT10331.1"/>
    </source>
</evidence>
<feature type="domain" description="Ketopantoate reductase C-terminal" evidence="12">
    <location>
        <begin position="177"/>
        <end position="293"/>
    </location>
</feature>
<comment type="function">
    <text evidence="9">Catalyzes the NADPH-dependent reduction of ketopantoate into pantoic acid.</text>
</comment>
<dbReference type="InterPro" id="IPR013332">
    <property type="entry name" value="KPR_N"/>
</dbReference>
<evidence type="ECO:0000256" key="1">
    <source>
        <dbReference type="ARBA" id="ARBA00004994"/>
    </source>
</evidence>
<evidence type="ECO:0000256" key="5">
    <source>
        <dbReference type="ARBA" id="ARBA00022857"/>
    </source>
</evidence>
<evidence type="ECO:0000256" key="10">
    <source>
        <dbReference type="SAM" id="Phobius"/>
    </source>
</evidence>
<dbReference type="Gene3D" id="3.40.50.720">
    <property type="entry name" value="NAD(P)-binding Rossmann-like Domain"/>
    <property type="match status" value="1"/>
</dbReference>
<dbReference type="PANTHER" id="PTHR21708">
    <property type="entry name" value="PROBABLE 2-DEHYDROPANTOATE 2-REDUCTASE"/>
    <property type="match status" value="1"/>
</dbReference>
<evidence type="ECO:0000259" key="11">
    <source>
        <dbReference type="Pfam" id="PF02558"/>
    </source>
</evidence>
<comment type="similarity">
    <text evidence="2 9">Belongs to the ketopantoate reductase family.</text>
</comment>
<dbReference type="EMBL" id="CP117167">
    <property type="protein sequence ID" value="WCT10331.1"/>
    <property type="molecule type" value="Genomic_DNA"/>
</dbReference>
<dbReference type="PANTHER" id="PTHR21708:SF26">
    <property type="entry name" value="2-DEHYDROPANTOATE 2-REDUCTASE"/>
    <property type="match status" value="1"/>
</dbReference>
<evidence type="ECO:0000256" key="4">
    <source>
        <dbReference type="ARBA" id="ARBA00019465"/>
    </source>
</evidence>
<keyword evidence="9" id="KW-0566">Pantothenate biosynthesis</keyword>
<dbReference type="Pfam" id="PF08546">
    <property type="entry name" value="ApbA_C"/>
    <property type="match status" value="1"/>
</dbReference>
<sequence length="304" mass="32959">MENPIYIIGYGAVGMALAVALKLAGKNVIILRGRPDNSPGRVENIQVAIPGKPLLEAKIEINTLNNFEQLDGIIVLTTKSYGNKQLAQTLKSKAGNSPIVLLQNGLGVEQPFIETGFTEIYRCVLFITSVVIAPGKVNYKPVAVSPIGVVANKSTSLNNVIEALDNAYLPFKAEYEIETIIWKKAIANSVFNSICPLLNIDNGIFKRDASALLMAKRIITECVGVAQAKGIMLTVDEVTESVLQISKLSDGQLISTLQDINNNRPTEIDTLNLQIVEIAKTLNMEIAVQQTLLLGELIKLKSGF</sequence>
<keyword evidence="5 9" id="KW-0521">NADP</keyword>